<reference evidence="1 2" key="1">
    <citation type="submission" date="2020-08" db="EMBL/GenBank/DDBJ databases">
        <title>Genomic Encyclopedia of Type Strains, Phase IV (KMG-IV): sequencing the most valuable type-strain genomes for metagenomic binning, comparative biology and taxonomic classification.</title>
        <authorList>
            <person name="Goeker M."/>
        </authorList>
    </citation>
    <scope>NUCLEOTIDE SEQUENCE [LARGE SCALE GENOMIC DNA]</scope>
    <source>
        <strain evidence="1 2">DSM 28101</strain>
    </source>
</reference>
<protein>
    <submittedName>
        <fullName evidence="1">Uncharacterized protein</fullName>
    </submittedName>
</protein>
<accession>A0A7W6KKD0</accession>
<evidence type="ECO:0000313" key="2">
    <source>
        <dbReference type="Proteomes" id="UP000530571"/>
    </source>
</evidence>
<keyword evidence="2" id="KW-1185">Reference proteome</keyword>
<proteinExistence type="predicted"/>
<dbReference type="EMBL" id="JACIDZ010000009">
    <property type="protein sequence ID" value="MBB4122803.1"/>
    <property type="molecule type" value="Genomic_DNA"/>
</dbReference>
<organism evidence="1 2">
    <name type="scientific">Martelella radicis</name>
    <dbReference type="NCBI Taxonomy" id="1397476"/>
    <lineage>
        <taxon>Bacteria</taxon>
        <taxon>Pseudomonadati</taxon>
        <taxon>Pseudomonadota</taxon>
        <taxon>Alphaproteobacteria</taxon>
        <taxon>Hyphomicrobiales</taxon>
        <taxon>Aurantimonadaceae</taxon>
        <taxon>Martelella</taxon>
    </lineage>
</organism>
<dbReference type="Proteomes" id="UP000530571">
    <property type="component" value="Unassembled WGS sequence"/>
</dbReference>
<comment type="caution">
    <text evidence="1">The sequence shown here is derived from an EMBL/GenBank/DDBJ whole genome shotgun (WGS) entry which is preliminary data.</text>
</comment>
<evidence type="ECO:0000313" key="1">
    <source>
        <dbReference type="EMBL" id="MBB4122803.1"/>
    </source>
</evidence>
<sequence length="33" mass="3522">MQGAALHVKAVPPSMEARNRINKLFLSEIAGTA</sequence>
<gene>
    <name evidence="1" type="ORF">GGR30_002738</name>
</gene>
<name>A0A7W6KKD0_9HYPH</name>
<dbReference type="AlphaFoldDB" id="A0A7W6KKD0"/>